<comment type="catalytic activity">
    <reaction evidence="1">
        <text>2-phosphoglycolate + H2O = glycolate + phosphate</text>
        <dbReference type="Rhea" id="RHEA:14369"/>
        <dbReference type="ChEBI" id="CHEBI:15377"/>
        <dbReference type="ChEBI" id="CHEBI:29805"/>
        <dbReference type="ChEBI" id="CHEBI:43474"/>
        <dbReference type="ChEBI" id="CHEBI:58033"/>
        <dbReference type="EC" id="3.1.3.18"/>
    </reaction>
</comment>
<dbReference type="PANTHER" id="PTHR43434">
    <property type="entry name" value="PHOSPHOGLYCOLATE PHOSPHATASE"/>
    <property type="match status" value="1"/>
</dbReference>
<dbReference type="PANTHER" id="PTHR43434:SF1">
    <property type="entry name" value="PHOSPHOGLYCOLATE PHOSPHATASE"/>
    <property type="match status" value="1"/>
</dbReference>
<proteinExistence type="inferred from homology"/>
<comment type="pathway">
    <text evidence="2">Organic acid metabolism; glycolate biosynthesis; glycolate from 2-phosphoglycolate: step 1/1.</text>
</comment>
<gene>
    <name evidence="5" type="ORF">L1I30_13440</name>
</gene>
<dbReference type="SUPFAM" id="SSF56784">
    <property type="entry name" value="HAD-like"/>
    <property type="match status" value="1"/>
</dbReference>
<dbReference type="Pfam" id="PF13419">
    <property type="entry name" value="HAD_2"/>
    <property type="match status" value="1"/>
</dbReference>
<dbReference type="SFLD" id="SFLDG01129">
    <property type="entry name" value="C1.5:_HAD__Beta-PGM__Phosphata"/>
    <property type="match status" value="1"/>
</dbReference>
<dbReference type="Gene3D" id="1.10.150.240">
    <property type="entry name" value="Putative phosphatase, domain 2"/>
    <property type="match status" value="1"/>
</dbReference>
<evidence type="ECO:0000256" key="4">
    <source>
        <dbReference type="ARBA" id="ARBA00013078"/>
    </source>
</evidence>
<organism evidence="5 6">
    <name type="scientific">Gillisia lutea</name>
    <dbReference type="NCBI Taxonomy" id="2909668"/>
    <lineage>
        <taxon>Bacteria</taxon>
        <taxon>Pseudomonadati</taxon>
        <taxon>Bacteroidota</taxon>
        <taxon>Flavobacteriia</taxon>
        <taxon>Flavobacteriales</taxon>
        <taxon>Flavobacteriaceae</taxon>
        <taxon>Gillisia</taxon>
    </lineage>
</organism>
<accession>A0ABS9ELK0</accession>
<name>A0ABS9ELK0_9FLAO</name>
<dbReference type="Gene3D" id="3.40.50.1000">
    <property type="entry name" value="HAD superfamily/HAD-like"/>
    <property type="match status" value="1"/>
</dbReference>
<evidence type="ECO:0000256" key="1">
    <source>
        <dbReference type="ARBA" id="ARBA00000830"/>
    </source>
</evidence>
<evidence type="ECO:0000313" key="6">
    <source>
        <dbReference type="Proteomes" id="UP001179363"/>
    </source>
</evidence>
<comment type="caution">
    <text evidence="5">The sequence shown here is derived from an EMBL/GenBank/DDBJ whole genome shotgun (WGS) entry which is preliminary data.</text>
</comment>
<dbReference type="CDD" id="cd01427">
    <property type="entry name" value="HAD_like"/>
    <property type="match status" value="1"/>
</dbReference>
<dbReference type="InterPro" id="IPR041492">
    <property type="entry name" value="HAD_2"/>
</dbReference>
<protein>
    <recommendedName>
        <fullName evidence="4">phosphoglycolate phosphatase</fullName>
        <ecNumber evidence="4">3.1.3.18</ecNumber>
    </recommendedName>
</protein>
<dbReference type="InterPro" id="IPR050155">
    <property type="entry name" value="HAD-like_hydrolase_sf"/>
</dbReference>
<dbReference type="Proteomes" id="UP001179363">
    <property type="component" value="Unassembled WGS sequence"/>
</dbReference>
<keyword evidence="6" id="KW-1185">Reference proteome</keyword>
<dbReference type="InterPro" id="IPR023198">
    <property type="entry name" value="PGP-like_dom2"/>
</dbReference>
<comment type="similarity">
    <text evidence="3">Belongs to the HAD-like hydrolase superfamily. CbbY/CbbZ/Gph/YieH family.</text>
</comment>
<reference evidence="5" key="1">
    <citation type="submission" date="2022-01" db="EMBL/GenBank/DDBJ databases">
        <title>Gillisia lutea sp. nov., isolated from marine plastic residues from the Malvarosa beach (Valencia, Spain).</title>
        <authorList>
            <person name="Vidal-Verdu A."/>
            <person name="Molina-Menor E."/>
            <person name="Satari L."/>
            <person name="Pascual J."/>
            <person name="Pereto J."/>
            <person name="Porcar M."/>
        </authorList>
    </citation>
    <scope>NUCLEOTIDE SEQUENCE</scope>
    <source>
        <strain evidence="5">M10.2A</strain>
    </source>
</reference>
<evidence type="ECO:0000256" key="3">
    <source>
        <dbReference type="ARBA" id="ARBA00006171"/>
    </source>
</evidence>
<dbReference type="EC" id="3.1.3.18" evidence="4"/>
<dbReference type="InterPro" id="IPR036412">
    <property type="entry name" value="HAD-like_sf"/>
</dbReference>
<dbReference type="SFLD" id="SFLDS00003">
    <property type="entry name" value="Haloacid_Dehalogenase"/>
    <property type="match status" value="1"/>
</dbReference>
<evidence type="ECO:0000256" key="2">
    <source>
        <dbReference type="ARBA" id="ARBA00004818"/>
    </source>
</evidence>
<sequence>MVNFKNKTVILWDFDGVILDSMEVRTKGFKTVLGSFPEKKVQELVNFHLKNGGLSRYVKFKYFFEQIIKVPVNSNDVEKYSNMFSEIMLEILPNKKLLIPDSLNFIIDNQEKFEMHIVSGSDENELKKLCYALDITNLFKSIQGSPVPKTDLVSEILAREHYYNSSVVLIGDSINDHDAAIQNSIDFLGYNNTLLLKKGLPYIKSFNEIV</sequence>
<dbReference type="EMBL" id="JAKGTH010000011">
    <property type="protein sequence ID" value="MCF4102675.1"/>
    <property type="molecule type" value="Genomic_DNA"/>
</dbReference>
<dbReference type="RefSeq" id="WP_236134818.1">
    <property type="nucleotide sequence ID" value="NZ_JAKGTH010000011.1"/>
</dbReference>
<dbReference type="InterPro" id="IPR023214">
    <property type="entry name" value="HAD_sf"/>
</dbReference>
<evidence type="ECO:0000313" key="5">
    <source>
        <dbReference type="EMBL" id="MCF4102675.1"/>
    </source>
</evidence>